<sequence length="348" mass="37627">MVHVLKDQRLPPQGGLPPAEGAGGAVVEIACDESGFSGTNLLDTVTPLFTHASVDLSVGEAGDLLGVLRSGSRWSLNEFKSGRFLRSPRSGEALEWLLTELSGRAHVLLVDKEYFLVTRIVDLFLVEPTYAAGTRLSQAHRPAALALYRAGRRGGRDWGNFLAAFVRLVRTKRRHQPDRGALERFFSARDSLAAAGLGAQADAVLDGLTRTRVEEILARLARDDRSIPPPLEPMLPALAETVLFWSGGRRRVLVIHDEQSALTAGRLRRLQLMLAYGGDHPADDDEEAVALSARTSPLAGLVSVDSRDDPRVQVADLLAGIARRTPDVGDGGLLRPFLSPTSLRDVGD</sequence>
<organism evidence="2 3">
    <name type="scientific">Actinopolymorpha cephalotaxi</name>
    <dbReference type="NCBI Taxonomy" id="504797"/>
    <lineage>
        <taxon>Bacteria</taxon>
        <taxon>Bacillati</taxon>
        <taxon>Actinomycetota</taxon>
        <taxon>Actinomycetes</taxon>
        <taxon>Propionibacteriales</taxon>
        <taxon>Actinopolymorphaceae</taxon>
        <taxon>Actinopolymorpha</taxon>
    </lineage>
</organism>
<feature type="region of interest" description="Disordered" evidence="1">
    <location>
        <begin position="1"/>
        <end position="21"/>
    </location>
</feature>
<evidence type="ECO:0008006" key="4">
    <source>
        <dbReference type="Google" id="ProtNLM"/>
    </source>
</evidence>
<proteinExistence type="predicted"/>
<accession>A0A1I2LU90</accession>
<evidence type="ECO:0000256" key="1">
    <source>
        <dbReference type="SAM" id="MobiDB-lite"/>
    </source>
</evidence>
<gene>
    <name evidence="2" type="ORF">SAMN05421678_102287</name>
</gene>
<dbReference type="RefSeq" id="WP_092881354.1">
    <property type="nucleotide sequence ID" value="NZ_FOOI01000002.1"/>
</dbReference>
<protein>
    <recommendedName>
        <fullName evidence="4">DUF3800 domain-containing protein</fullName>
    </recommendedName>
</protein>
<feature type="compositionally biased region" description="Low complexity" evidence="1">
    <location>
        <begin position="10"/>
        <end position="21"/>
    </location>
</feature>
<dbReference type="AlphaFoldDB" id="A0A1I2LU90"/>
<dbReference type="OrthoDB" id="5521286at2"/>
<name>A0A1I2LU90_9ACTN</name>
<dbReference type="Proteomes" id="UP000199052">
    <property type="component" value="Unassembled WGS sequence"/>
</dbReference>
<reference evidence="2 3" key="1">
    <citation type="submission" date="2016-10" db="EMBL/GenBank/DDBJ databases">
        <authorList>
            <person name="de Groot N.N."/>
        </authorList>
    </citation>
    <scope>NUCLEOTIDE SEQUENCE [LARGE SCALE GENOMIC DNA]</scope>
    <source>
        <strain evidence="2 3">CPCC 202808</strain>
    </source>
</reference>
<evidence type="ECO:0000313" key="2">
    <source>
        <dbReference type="EMBL" id="SFF82069.1"/>
    </source>
</evidence>
<evidence type="ECO:0000313" key="3">
    <source>
        <dbReference type="Proteomes" id="UP000199052"/>
    </source>
</evidence>
<dbReference type="STRING" id="504797.SAMN05421678_102287"/>
<dbReference type="EMBL" id="FOOI01000002">
    <property type="protein sequence ID" value="SFF82069.1"/>
    <property type="molecule type" value="Genomic_DNA"/>
</dbReference>